<dbReference type="Proteomes" id="UP000605013">
    <property type="component" value="Unassembled WGS sequence"/>
</dbReference>
<keyword evidence="4" id="KW-0862">Zinc</keyword>
<protein>
    <submittedName>
        <fullName evidence="6">Metal-dependent hydrolase</fullName>
    </submittedName>
</protein>
<dbReference type="InterPro" id="IPR023774">
    <property type="entry name" value="Put_metal_dep_hydrolase_YfiT"/>
</dbReference>
<dbReference type="InterPro" id="IPR034660">
    <property type="entry name" value="DinB/YfiT-like"/>
</dbReference>
<evidence type="ECO:0000256" key="4">
    <source>
        <dbReference type="ARBA" id="ARBA00022833"/>
    </source>
</evidence>
<dbReference type="HAMAP" id="MF_01256">
    <property type="entry name" value="YfiT_hydrol"/>
    <property type="match status" value="1"/>
</dbReference>
<gene>
    <name evidence="6" type="ORF">JAO71_07915</name>
</gene>
<reference evidence="6 7" key="1">
    <citation type="submission" date="2020-12" db="EMBL/GenBank/DDBJ databases">
        <title>Olleya sediminilitoris sp. nov., isolated from a tidal flat.</title>
        <authorList>
            <person name="Park S."/>
            <person name="Yoon J.-H."/>
        </authorList>
    </citation>
    <scope>NUCLEOTIDE SEQUENCE [LARGE SCALE GENOMIC DNA]</scope>
    <source>
        <strain evidence="6 7">YSTF-M6</strain>
    </source>
</reference>
<evidence type="ECO:0000313" key="6">
    <source>
        <dbReference type="EMBL" id="MBL7559728.1"/>
    </source>
</evidence>
<dbReference type="InterPro" id="IPR024775">
    <property type="entry name" value="DinB-like"/>
</dbReference>
<evidence type="ECO:0000256" key="2">
    <source>
        <dbReference type="ARBA" id="ARBA00022723"/>
    </source>
</evidence>
<dbReference type="EMBL" id="JAEMEF010000005">
    <property type="protein sequence ID" value="MBL7559728.1"/>
    <property type="molecule type" value="Genomic_DNA"/>
</dbReference>
<dbReference type="Pfam" id="PF12867">
    <property type="entry name" value="DinB_2"/>
    <property type="match status" value="1"/>
</dbReference>
<keyword evidence="1" id="KW-0963">Cytoplasm</keyword>
<sequence length="180" mass="21021">MTDQQLQLLKYPIGTFNCPDVITTSDIQSWIAILDHFPSRLAQMVNPLTDAQLDTSYRPEGWTIRQVIHHVADSHHHSYIRFKWAMTEQNPVIKAYEENAWANQHDYNQPIALSILHIKAVHAKLVYYLKGLTEKDLQRTFIHPESGNTVSLNQNVGIYAWHSNHHYAHIYELLKRKGWL</sequence>
<evidence type="ECO:0000256" key="3">
    <source>
        <dbReference type="ARBA" id="ARBA00022801"/>
    </source>
</evidence>
<organism evidence="6 7">
    <name type="scientific">Olleya sediminilitoris</name>
    <dbReference type="NCBI Taxonomy" id="2795739"/>
    <lineage>
        <taxon>Bacteria</taxon>
        <taxon>Pseudomonadati</taxon>
        <taxon>Bacteroidota</taxon>
        <taxon>Flavobacteriia</taxon>
        <taxon>Flavobacteriales</taxon>
        <taxon>Flavobacteriaceae</taxon>
    </lineage>
</organism>
<evidence type="ECO:0000313" key="7">
    <source>
        <dbReference type="Proteomes" id="UP000605013"/>
    </source>
</evidence>
<comment type="caution">
    <text evidence="6">The sequence shown here is derived from an EMBL/GenBank/DDBJ whole genome shotgun (WGS) entry which is preliminary data.</text>
</comment>
<evidence type="ECO:0000259" key="5">
    <source>
        <dbReference type="Pfam" id="PF12867"/>
    </source>
</evidence>
<evidence type="ECO:0000256" key="1">
    <source>
        <dbReference type="ARBA" id="ARBA00022490"/>
    </source>
</evidence>
<name>A0ABS1WKU0_9FLAO</name>
<keyword evidence="3 6" id="KW-0378">Hydrolase</keyword>
<dbReference type="RefSeq" id="WP_203000086.1">
    <property type="nucleotide sequence ID" value="NZ_JAEMEF010000005.1"/>
</dbReference>
<accession>A0ABS1WKU0</accession>
<keyword evidence="2" id="KW-0479">Metal-binding</keyword>
<dbReference type="NCBIfam" id="NF009807">
    <property type="entry name" value="PRK13291.1"/>
    <property type="match status" value="1"/>
</dbReference>
<dbReference type="SUPFAM" id="SSF109854">
    <property type="entry name" value="DinB/YfiT-like putative metalloenzymes"/>
    <property type="match status" value="1"/>
</dbReference>
<proteinExistence type="inferred from homology"/>
<dbReference type="GO" id="GO:0016787">
    <property type="term" value="F:hydrolase activity"/>
    <property type="evidence" value="ECO:0007669"/>
    <property type="project" value="UniProtKB-KW"/>
</dbReference>
<feature type="domain" description="DinB-like" evidence="5">
    <location>
        <begin position="34"/>
        <end position="170"/>
    </location>
</feature>
<dbReference type="Gene3D" id="1.20.120.450">
    <property type="entry name" value="dinb family like domain"/>
    <property type="match status" value="1"/>
</dbReference>
<keyword evidence="7" id="KW-1185">Reference proteome</keyword>